<name>A0A848B2P8_9BACT</name>
<evidence type="ECO:0000256" key="1">
    <source>
        <dbReference type="ARBA" id="ARBA00004496"/>
    </source>
</evidence>
<evidence type="ECO:0000256" key="2">
    <source>
        <dbReference type="ARBA" id="ARBA00022490"/>
    </source>
</evidence>
<keyword evidence="10" id="KW-0067">ATP-binding</keyword>
<dbReference type="Gene3D" id="3.40.50.300">
    <property type="entry name" value="P-loop containing nucleotide triphosphate hydrolases"/>
    <property type="match status" value="2"/>
</dbReference>
<organism evidence="18 19">
    <name type="scientific">Victivallis vadensis</name>
    <dbReference type="NCBI Taxonomy" id="172901"/>
    <lineage>
        <taxon>Bacteria</taxon>
        <taxon>Pseudomonadati</taxon>
        <taxon>Lentisphaerota</taxon>
        <taxon>Lentisphaeria</taxon>
        <taxon>Victivallales</taxon>
        <taxon>Victivallaceae</taxon>
        <taxon>Victivallis</taxon>
    </lineage>
</organism>
<reference evidence="18 19" key="1">
    <citation type="submission" date="2020-04" db="EMBL/GenBank/DDBJ databases">
        <authorList>
            <person name="Hitch T.C.A."/>
            <person name="Wylensek D."/>
            <person name="Clavel T."/>
        </authorList>
    </citation>
    <scope>NUCLEOTIDE SEQUENCE [LARGE SCALE GENOMIC DNA]</scope>
    <source>
        <strain evidence="18 19">COR2-253-APC-1A</strain>
    </source>
</reference>
<sequence length="832" mass="88985">MNEKSNSPAAVKIRGARVHNLKNIDVDVPLNQIVGIAGVSGSGKSSLALGVLYAEGSRRYLDALSTYTRRRMTQAAKAQVDEVLYVPAALALHQRPGVPGIRSTFGTGTELLNSLRLMFSRLANHRCPNGHLLKPSLAVAAGQELVCPECGAAFFAPSAEELAFNSQGACSRCGGTGTVRTVDRATLVPDESLSIDQGAVAPWNTLMWSLMTDVCRAMGVRTDVPFRELTPEEREIVYSGPAEKRHILYKAKNTNQAGELDFTYYNATYTVENALAKVKDEKGMKRVEKFLKQEVCPECGGTRLSAAARAPKLRGIGLDEACRMTLAALVDWVAGVPAALPSEMRPMAESICESFQSAARRLLELGLGYLTLDRASSTLSTGERQRMQLARAVRNRTTGVLYVLDEPSIGLHPANIAGLNGVMHDLVADGNSVLLVDHDTQILSEADWIIELGPQAGAEGGRVIAQGTVPKLGQSKDSMIGPFLSGKAEVHVRKNAGADRMFEAGRIHLSTAAIHTVKPLEADIPKGRLTVVTGVSGSGKTTLILESLVPGLEAAVTGAALPAHVLSLKAEGIARVKLIDATPIGINVRSTVATYANVHDELRKIFAGTPDARRLGFKAGDFSYNTGKLRCPVCDGTGVISLDVQFLPDVDVPCPECRGSRYAKEAGAIRYVNRSGEACSLPRLMAMDVNTALKVCGDLKIVHQRLQVLQKLGLGYMTLGEETPSLSGGEAQRLKLASELGRTQSDSVFVFDEPTIGLHPLDVQVLLGVFQTLIENGATVVVIEHDQDMIRNADYIIDMGPGGGEEGGRIVAAGTPDEIMRNPASITGRYLK</sequence>
<evidence type="ECO:0000256" key="8">
    <source>
        <dbReference type="ARBA" id="ARBA00022771"/>
    </source>
</evidence>
<dbReference type="InterPro" id="IPR041552">
    <property type="entry name" value="UvrA_DNA-bd"/>
</dbReference>
<evidence type="ECO:0000259" key="17">
    <source>
        <dbReference type="PROSITE" id="PS50893"/>
    </source>
</evidence>
<keyword evidence="7" id="KW-0228">DNA excision</keyword>
<evidence type="ECO:0000256" key="5">
    <source>
        <dbReference type="ARBA" id="ARBA00022741"/>
    </source>
</evidence>
<dbReference type="Pfam" id="PF17755">
    <property type="entry name" value="UvrA_DNA-bind"/>
    <property type="match status" value="1"/>
</dbReference>
<dbReference type="GO" id="GO:0016887">
    <property type="term" value="F:ATP hydrolysis activity"/>
    <property type="evidence" value="ECO:0007669"/>
    <property type="project" value="InterPro"/>
</dbReference>
<dbReference type="GO" id="GO:0005524">
    <property type="term" value="F:ATP binding"/>
    <property type="evidence" value="ECO:0007669"/>
    <property type="project" value="UniProtKB-KW"/>
</dbReference>
<keyword evidence="12" id="KW-0238">DNA-binding</keyword>
<dbReference type="EMBL" id="JABAEW010000023">
    <property type="protein sequence ID" value="NMD87372.1"/>
    <property type="molecule type" value="Genomic_DNA"/>
</dbReference>
<dbReference type="InterPro" id="IPR003439">
    <property type="entry name" value="ABC_transporter-like_ATP-bd"/>
</dbReference>
<evidence type="ECO:0000256" key="11">
    <source>
        <dbReference type="ARBA" id="ARBA00022881"/>
    </source>
</evidence>
<evidence type="ECO:0000256" key="14">
    <source>
        <dbReference type="ARBA" id="ARBA00038000"/>
    </source>
</evidence>
<keyword evidence="5" id="KW-0547">Nucleotide-binding</keyword>
<dbReference type="Gene3D" id="1.20.1580.10">
    <property type="entry name" value="ABC transporter ATPase like domain"/>
    <property type="match status" value="2"/>
</dbReference>
<dbReference type="RefSeq" id="WP_168962825.1">
    <property type="nucleotide sequence ID" value="NZ_JABAEW010000023.1"/>
</dbReference>
<dbReference type="Proteomes" id="UP000576225">
    <property type="component" value="Unassembled WGS sequence"/>
</dbReference>
<dbReference type="Gene3D" id="1.10.8.280">
    <property type="entry name" value="ABC transporter ATPase domain-like"/>
    <property type="match status" value="1"/>
</dbReference>
<comment type="similarity">
    <text evidence="14">Belongs to the ABC transporter superfamily. UvrA family.</text>
</comment>
<feature type="domain" description="ABC transporter" evidence="17">
    <location>
        <begin position="502"/>
        <end position="826"/>
    </location>
</feature>
<evidence type="ECO:0000313" key="18">
    <source>
        <dbReference type="EMBL" id="NMD87372.1"/>
    </source>
</evidence>
<dbReference type="InterPro" id="IPR027417">
    <property type="entry name" value="P-loop_NTPase"/>
</dbReference>
<evidence type="ECO:0000256" key="4">
    <source>
        <dbReference type="ARBA" id="ARBA00022737"/>
    </source>
</evidence>
<evidence type="ECO:0000256" key="16">
    <source>
        <dbReference type="ARBA" id="ARBA00042156"/>
    </source>
</evidence>
<proteinExistence type="inferred from homology"/>
<dbReference type="AlphaFoldDB" id="A0A848B2P8"/>
<evidence type="ECO:0000256" key="12">
    <source>
        <dbReference type="ARBA" id="ARBA00023125"/>
    </source>
</evidence>
<evidence type="ECO:0000256" key="10">
    <source>
        <dbReference type="ARBA" id="ARBA00022840"/>
    </source>
</evidence>
<keyword evidence="3" id="KW-0479">Metal-binding</keyword>
<keyword evidence="2" id="KW-0963">Cytoplasm</keyword>
<gene>
    <name evidence="18" type="ORF">HF882_12330</name>
</gene>
<keyword evidence="13" id="KW-0234">DNA repair</keyword>
<dbReference type="GO" id="GO:0006281">
    <property type="term" value="P:DNA repair"/>
    <property type="evidence" value="ECO:0007669"/>
    <property type="project" value="UniProtKB-KW"/>
</dbReference>
<comment type="caution">
    <text evidence="18">The sequence shown here is derived from an EMBL/GenBank/DDBJ whole genome shotgun (WGS) entry which is preliminary data.</text>
</comment>
<comment type="subcellular location">
    <subcellularLocation>
        <location evidence="1">Cytoplasm</location>
    </subcellularLocation>
</comment>
<accession>A0A848B2P8</accession>
<dbReference type="GO" id="GO:0004518">
    <property type="term" value="F:nuclease activity"/>
    <property type="evidence" value="ECO:0007669"/>
    <property type="project" value="UniProtKB-KW"/>
</dbReference>
<evidence type="ECO:0000313" key="19">
    <source>
        <dbReference type="Proteomes" id="UP000576225"/>
    </source>
</evidence>
<keyword evidence="4" id="KW-0677">Repeat</keyword>
<evidence type="ECO:0000256" key="15">
    <source>
        <dbReference type="ARBA" id="ARBA00039316"/>
    </source>
</evidence>
<dbReference type="PANTHER" id="PTHR43152:SF3">
    <property type="entry name" value="UVRABC SYSTEM PROTEIN A"/>
    <property type="match status" value="1"/>
</dbReference>
<evidence type="ECO:0000256" key="7">
    <source>
        <dbReference type="ARBA" id="ARBA00022769"/>
    </source>
</evidence>
<evidence type="ECO:0000256" key="6">
    <source>
        <dbReference type="ARBA" id="ARBA00022763"/>
    </source>
</evidence>
<dbReference type="GO" id="GO:0005737">
    <property type="term" value="C:cytoplasm"/>
    <property type="evidence" value="ECO:0007669"/>
    <property type="project" value="UniProtKB-SubCell"/>
</dbReference>
<dbReference type="GO" id="GO:0003677">
    <property type="term" value="F:DNA binding"/>
    <property type="evidence" value="ECO:0007669"/>
    <property type="project" value="UniProtKB-KW"/>
</dbReference>
<dbReference type="InterPro" id="IPR017871">
    <property type="entry name" value="ABC_transporter-like_CS"/>
</dbReference>
<keyword evidence="8" id="KW-0863">Zinc-finger</keyword>
<dbReference type="SUPFAM" id="SSF52540">
    <property type="entry name" value="P-loop containing nucleoside triphosphate hydrolases"/>
    <property type="match status" value="2"/>
</dbReference>
<evidence type="ECO:0000256" key="9">
    <source>
        <dbReference type="ARBA" id="ARBA00022833"/>
    </source>
</evidence>
<dbReference type="PANTHER" id="PTHR43152">
    <property type="entry name" value="UVRABC SYSTEM PROTEIN A"/>
    <property type="match status" value="1"/>
</dbReference>
<evidence type="ECO:0000256" key="13">
    <source>
        <dbReference type="ARBA" id="ARBA00023204"/>
    </source>
</evidence>
<dbReference type="PROSITE" id="PS00211">
    <property type="entry name" value="ABC_TRANSPORTER_1"/>
    <property type="match status" value="1"/>
</dbReference>
<dbReference type="GO" id="GO:0008270">
    <property type="term" value="F:zinc ion binding"/>
    <property type="evidence" value="ECO:0007669"/>
    <property type="project" value="UniProtKB-KW"/>
</dbReference>
<protein>
    <recommendedName>
        <fullName evidence="15">UvrABC system protein A</fullName>
    </recommendedName>
    <alternativeName>
        <fullName evidence="16">Excinuclease ABC subunit A</fullName>
    </alternativeName>
</protein>
<keyword evidence="9" id="KW-0862">Zinc</keyword>
<keyword evidence="6" id="KW-0227">DNA damage</keyword>
<dbReference type="PROSITE" id="PS50893">
    <property type="entry name" value="ABC_TRANSPORTER_2"/>
    <property type="match status" value="1"/>
</dbReference>
<keyword evidence="11" id="KW-0267">Excision nuclease</keyword>
<evidence type="ECO:0000256" key="3">
    <source>
        <dbReference type="ARBA" id="ARBA00022723"/>
    </source>
</evidence>